<reference evidence="2" key="1">
    <citation type="submission" date="2018-06" db="EMBL/GenBank/DDBJ databases">
        <authorList>
            <person name="Zhirakovskaya E."/>
        </authorList>
    </citation>
    <scope>NUCLEOTIDE SEQUENCE</scope>
</reference>
<evidence type="ECO:0000256" key="1">
    <source>
        <dbReference type="SAM" id="Phobius"/>
    </source>
</evidence>
<sequence>WLMNFQRNNKYSWVVYLVILLLGSAITYLAISILGYWPRVLIEFILVIGIIYYTLREFKRFLI</sequence>
<proteinExistence type="predicted"/>
<organism evidence="2">
    <name type="scientific">hydrothermal vent metagenome</name>
    <dbReference type="NCBI Taxonomy" id="652676"/>
    <lineage>
        <taxon>unclassified sequences</taxon>
        <taxon>metagenomes</taxon>
        <taxon>ecological metagenomes</taxon>
    </lineage>
</organism>
<keyword evidence="1" id="KW-0472">Membrane</keyword>
<feature type="non-terminal residue" evidence="2">
    <location>
        <position position="1"/>
    </location>
</feature>
<keyword evidence="1" id="KW-0812">Transmembrane</keyword>
<feature type="transmembrane region" description="Helical" evidence="1">
    <location>
        <begin position="12"/>
        <end position="31"/>
    </location>
</feature>
<feature type="transmembrane region" description="Helical" evidence="1">
    <location>
        <begin position="37"/>
        <end position="55"/>
    </location>
</feature>
<protein>
    <submittedName>
        <fullName evidence="2">Uncharacterized protein</fullName>
    </submittedName>
</protein>
<keyword evidence="1" id="KW-1133">Transmembrane helix</keyword>
<accession>A0A3B0SN39</accession>
<dbReference type="EMBL" id="UOEJ01000252">
    <property type="protein sequence ID" value="VAW06868.1"/>
    <property type="molecule type" value="Genomic_DNA"/>
</dbReference>
<name>A0A3B0SN39_9ZZZZ</name>
<dbReference type="AlphaFoldDB" id="A0A3B0SN39"/>
<gene>
    <name evidence="2" type="ORF">MNBD_ALPHA01-2288</name>
</gene>
<evidence type="ECO:0000313" key="2">
    <source>
        <dbReference type="EMBL" id="VAW06868.1"/>
    </source>
</evidence>